<comment type="caution">
    <text evidence="7">The sequence shown here is derived from an EMBL/GenBank/DDBJ whole genome shotgun (WGS) entry which is preliminary data.</text>
</comment>
<dbReference type="InterPro" id="IPR043555">
    <property type="entry name" value="SRPX-like"/>
</dbReference>
<evidence type="ECO:0000259" key="6">
    <source>
        <dbReference type="PROSITE" id="PS50825"/>
    </source>
</evidence>
<evidence type="ECO:0000313" key="7">
    <source>
        <dbReference type="EMBL" id="MBK9717515.1"/>
    </source>
</evidence>
<feature type="domain" description="HYR" evidence="6">
    <location>
        <begin position="780"/>
        <end position="868"/>
    </location>
</feature>
<dbReference type="Pfam" id="PF17210">
    <property type="entry name" value="SdrD_B"/>
    <property type="match status" value="1"/>
</dbReference>
<evidence type="ECO:0000259" key="5">
    <source>
        <dbReference type="PROSITE" id="PS50093"/>
    </source>
</evidence>
<keyword evidence="2" id="KW-0964">Secreted</keyword>
<dbReference type="NCBIfam" id="TIGR04183">
    <property type="entry name" value="Por_Secre_tail"/>
    <property type="match status" value="1"/>
</dbReference>
<dbReference type="Pfam" id="PF18911">
    <property type="entry name" value="PKD_4"/>
    <property type="match status" value="1"/>
</dbReference>
<dbReference type="InterPro" id="IPR033764">
    <property type="entry name" value="Sdr_B"/>
</dbReference>
<dbReference type="SUPFAM" id="SSF117074">
    <property type="entry name" value="Hypothetical protein PA1324"/>
    <property type="match status" value="1"/>
</dbReference>
<dbReference type="InterPro" id="IPR013783">
    <property type="entry name" value="Ig-like_fold"/>
</dbReference>
<dbReference type="PROSITE" id="PS50825">
    <property type="entry name" value="HYR"/>
    <property type="match status" value="2"/>
</dbReference>
<reference evidence="7 8" key="1">
    <citation type="submission" date="2020-10" db="EMBL/GenBank/DDBJ databases">
        <title>Connecting structure to function with the recovery of over 1000 high-quality activated sludge metagenome-assembled genomes encoding full-length rRNA genes using long-read sequencing.</title>
        <authorList>
            <person name="Singleton C.M."/>
            <person name="Petriglieri F."/>
            <person name="Kristensen J.M."/>
            <person name="Kirkegaard R.H."/>
            <person name="Michaelsen T.Y."/>
            <person name="Andersen M.H."/>
            <person name="Karst S.M."/>
            <person name="Dueholm M.S."/>
            <person name="Nielsen P.H."/>
            <person name="Albertsen M."/>
        </authorList>
    </citation>
    <scope>NUCLEOTIDE SEQUENCE [LARGE SCALE GENOMIC DNA]</scope>
    <source>
        <strain evidence="7">Ribe_18-Q3-R11-54_BAT3C.373</strain>
    </source>
</reference>
<feature type="domain" description="HYR" evidence="6">
    <location>
        <begin position="2182"/>
        <end position="2270"/>
    </location>
</feature>
<dbReference type="InterPro" id="IPR026444">
    <property type="entry name" value="Secre_tail"/>
</dbReference>
<dbReference type="Proteomes" id="UP000808349">
    <property type="component" value="Unassembled WGS sequence"/>
</dbReference>
<dbReference type="PROSITE" id="PS50093">
    <property type="entry name" value="PKD"/>
    <property type="match status" value="1"/>
</dbReference>
<dbReference type="Gene3D" id="2.60.40.10">
    <property type="entry name" value="Immunoglobulins"/>
    <property type="match status" value="2"/>
</dbReference>
<dbReference type="InterPro" id="IPR003410">
    <property type="entry name" value="HYR_dom"/>
</dbReference>
<dbReference type="InterPro" id="IPR022409">
    <property type="entry name" value="PKD/Chitinase_dom"/>
</dbReference>
<name>A0A9D7S9A5_9BACT</name>
<dbReference type="Pfam" id="PF23237">
    <property type="entry name" value="HYR_4C"/>
    <property type="match status" value="1"/>
</dbReference>
<dbReference type="Pfam" id="PF18962">
    <property type="entry name" value="Por_Secre_tail"/>
    <property type="match status" value="1"/>
</dbReference>
<dbReference type="CDD" id="cd00146">
    <property type="entry name" value="PKD"/>
    <property type="match status" value="2"/>
</dbReference>
<dbReference type="Pfam" id="PF02494">
    <property type="entry name" value="HYR"/>
    <property type="match status" value="1"/>
</dbReference>
<dbReference type="PANTHER" id="PTHR46343:SF2">
    <property type="entry name" value="SUSHI_VON WILLEBRAND FACTOR TYPE A_EGF_PENTRAXIN DOMAIN-CONTAINING 1"/>
    <property type="match status" value="1"/>
</dbReference>
<gene>
    <name evidence="7" type="ORF">IPO85_08390</name>
</gene>
<comment type="subcellular location">
    <subcellularLocation>
        <location evidence="1">Secreted</location>
    </subcellularLocation>
</comment>
<dbReference type="InterPro" id="IPR035986">
    <property type="entry name" value="PKD_dom_sf"/>
</dbReference>
<keyword evidence="4" id="KW-0677">Repeat</keyword>
<dbReference type="GO" id="GO:0005576">
    <property type="term" value="C:extracellular region"/>
    <property type="evidence" value="ECO:0007669"/>
    <property type="project" value="UniProtKB-SubCell"/>
</dbReference>
<dbReference type="EMBL" id="JADKFW010000004">
    <property type="protein sequence ID" value="MBK9717515.1"/>
    <property type="molecule type" value="Genomic_DNA"/>
</dbReference>
<evidence type="ECO:0000256" key="3">
    <source>
        <dbReference type="ARBA" id="ARBA00022729"/>
    </source>
</evidence>
<dbReference type="Gene3D" id="2.60.120.260">
    <property type="entry name" value="Galactose-binding domain-like"/>
    <property type="match status" value="1"/>
</dbReference>
<feature type="domain" description="PKD" evidence="5">
    <location>
        <begin position="469"/>
        <end position="528"/>
    </location>
</feature>
<accession>A0A9D7S9A5</accession>
<keyword evidence="3" id="KW-0732">Signal</keyword>
<evidence type="ECO:0000313" key="8">
    <source>
        <dbReference type="Proteomes" id="UP000808349"/>
    </source>
</evidence>
<proteinExistence type="predicted"/>
<protein>
    <submittedName>
        <fullName evidence="7">PKD domain-containing protein</fullName>
    </submittedName>
</protein>
<dbReference type="SMART" id="SM00089">
    <property type="entry name" value="PKD"/>
    <property type="match status" value="1"/>
</dbReference>
<organism evidence="7 8">
    <name type="scientific">Candidatus Defluviibacterium haderslevense</name>
    <dbReference type="NCBI Taxonomy" id="2981993"/>
    <lineage>
        <taxon>Bacteria</taxon>
        <taxon>Pseudomonadati</taxon>
        <taxon>Bacteroidota</taxon>
        <taxon>Saprospiria</taxon>
        <taxon>Saprospirales</taxon>
        <taxon>Saprospiraceae</taxon>
        <taxon>Candidatus Defluviibacterium</taxon>
    </lineage>
</organism>
<dbReference type="SUPFAM" id="SSF49299">
    <property type="entry name" value="PKD domain"/>
    <property type="match status" value="1"/>
</dbReference>
<dbReference type="InterPro" id="IPR057078">
    <property type="entry name" value="HYR-4C"/>
</dbReference>
<evidence type="ECO:0000256" key="4">
    <source>
        <dbReference type="ARBA" id="ARBA00022737"/>
    </source>
</evidence>
<evidence type="ECO:0000256" key="2">
    <source>
        <dbReference type="ARBA" id="ARBA00022525"/>
    </source>
</evidence>
<dbReference type="PANTHER" id="PTHR46343">
    <property type="entry name" value="HYR DOMAIN-CONTAINING PROTEIN"/>
    <property type="match status" value="1"/>
</dbReference>
<dbReference type="InterPro" id="IPR000601">
    <property type="entry name" value="PKD_dom"/>
</dbReference>
<evidence type="ECO:0000256" key="1">
    <source>
        <dbReference type="ARBA" id="ARBA00004613"/>
    </source>
</evidence>
<sequence>MKRSITFLFPFFLILLCSFKIETFQWAYDAQYKISSNNNCESYNCQSSSPLLVPNFKFYFGGANTDYFTKVITHGGDYYAIGNSAGRASLTRISNAGNVLWTRELSITSAWNDLIITTNNEILLVGINGNYDNNAKSLIGTCTLGGIMNVKSYNYSNRESLTKIYLNPNPENSSYPYYIIGVSNSGGSSQDDILIINANSIGAINWSKNIYNQSQDFEFYRDISIQSNSGDMVLIGNNLGKAAMVQLNKSGTVINGLEFNENMRFNTIVSNSTPIAGYNHLLGGSNNVTTVAQLMKVNGLNTILYNYKVDSLDAITKIISKPGGGYYALGRGTIRGANRSVVLSLSEVGNSLTLDWSKTLSDNSSLYNFGYIGLMNSTQIAFTEGRQNAINGFGSTDGFISIDNLDFENCLTLKLNLKLSPLNSTNTTFFPSTINLATPTPSILNANSPTYNQKNVCAFVCNVRFEIQPGNCGIILFFPATNQTGTLSYCWDFGDNPPCGSVIQNPIHQYQNNGSYTVCVTIKDGVNSCEDCKIINVSSVDNQAPNLNCPQDITISCKQSILPIVTGNPFVSDNLDPSPVISYTDQIVSSSTCDTSIKRTWLVIDRCNNKKSCTQFIAKKDNIKPNIICPADITIDCQFVPSTLLTGNATASDDCQSQIVISYTDQIVNNLPCGSIITRTFSAADICGNKSTCVQKITKRDIEKPSIKCPINITIKCEEDPIPALTGSPTATDNCQSILAFKYSDITNPDDPCNIKITRTWTASDSCGNTSSCNQIIIKKDLLPPTIQNCGRSFTLPGLSVGTDCSAFVNIISPTVTDNCNSITLTNNVTNSSNATATYPSGTTIITWTATDMCGNKAICMDTVIILPCGCGDTCATSSLIINTGYDPYSSAVLPINSASSAWTLVESPDAGLSLPLPSTVILPFPSWHSQPNSQWISAYSMSSLNQNNPFPENPYSFQNCFCICRDSSQVTIDLSVLVDNVVDINLYQGSILICPLLNISSGSTSAFRLPADVTTKTLILNTGTYCIRADLRNLSGVAMGLNIVGSITGAGLMASSCCEETNFLMGQKFIDENCNGIQDFSDLPGEGWTIQLKDNLDHVIETTITDDLGFYNFPNVPIGSYKVCEVQQAGFTNSFPALGYYIVDVTNNYSVINQLNFGNCITDTCCVNSNALEASVNQELIITRDSCRLCISHPGLTSCQQLIIDWGDMQESGPLTVAPNECHSYSQSGDYNICLTFEELDPNGLVCFSKDTCFNVCIECGGCTEKEFSLNWFKGFGHSSYPGTPYEPALANTSDFYIDADDQYYYTTGHYQGNASMYLPTPPVGTDCFVNKYKLDGSLVWSFSITGDQLDQGLVIKKSTTTNEFFVGGIFHSSSITFPSGPVPYTFTSLIRKGSGTNIFLAKYDDAGPTPTLVWALNMGNDGRMLISDMDLDNSGNPVISGLFSNTIDFDPIGHDLFKVINRTRGDDIYIAKFDKSNGFNTWLYTLAANSIGSVYPLGLSIAPSPSNDIYICGQYKESVDFNNDLSLDLEHGPVPIGGITNDNWAPFVAKFDPSGTFTWSFPINSLGLYTLCPNCDQGLASDIEAYNGGFIIGLNNIPLVHSFEFNPRGSSTVQSHPNIRSYVARYDEGGILTCPPKFLPDESGIRELSVDLNGFAYLCGGISEPTNAEYQFQTAFIAKVDLDCNIKSFSINGNRNDDTWSIVPSLNSFAVIGRTGSINFNPDPLMSPLNNYSANNSSDIFIAKYSCICPADTVSSCCENISISATAISLKDSTCCYTTSLTNNVGFNIVQADVQLLTTGWNFSNTIPSSGIYLSTFTSNNFTIYPLGISISNGITNDFLKFCLTGSAVAPTTQQIVFSWYEALANGGKRIVCMDTITTNCAPIRPKGCMQIVESSVICNPEDPNEYCLKFKVKNESTEPAIGISLDILGVGYGMHDCAGTGFNDTYSITFGSLLNPGATSSEQCVKIYANTSVLTPTTICIQNALLLSNRGTCLDTNEFCILLEPCPCGYSCCVNNPSHHFDDLPLGNLVNHTQVGWHPFSGLPTVITGGCNNTSQSLLLYAGTRGLMSSSVEYYFSGVVGPNIIFKKGVTYCMKFCAKLNPIDYTTNGQLLVYTENEPINTSILLTSNNNWIEYTLTFTPTSDAYSLFFKNGSAAPLDYGPSIQIDEICFQEPIPIFNDVTPPIFDCPLSESINVVDSDCSHNYTIPNIPVTDDNGVESLVCTLDGHVVNIGSIYNLTQGVHQILFTAIDYCGNTAQCSYEIIIHCESCPCPNGNSGPNIVVNGDFEDGNVGFNSDYVFIPSPTSIIPGQFGIRNSFQLYNGSWSCQDHTNGDPLGNFLIADGPSPANAVWYQTYSLTDGKAFSFCFFANNLVRPNLNSVDPVILVRVNGLTVFGPQAIPEFPDTWIPITFQFVAGSSPSTISIFNVAVSGFADLAIDDISLSSCAIIKDTCECKSISNIVFGNPEFNRQASCNQTKPIEIPCPINELSFNVTGQLNCSDNCKNIVKYIIRDASGGTVQQGSAPPSSPNFFGINGLVFTLFNPGALYTIEFIGICGMDSCICNIPFFIVPCNDCCKDKATFAALVESAISLTFDDKICKAKINISGLPQACNIKVVSVKWGDGAVSTGTFGNGDMVMHSYAPTNVSFLIFIDVVEYDDNGKICNSYTLRKIVTPICEDCCNDKDYKKFKSLINQGFNLVVNDCEVTVTAPQFGKCFYFGSAPDFGDGPVPPTLVTNPSGTWTHTYNHNGIYNICVNVFAYDDGDTNNICWVKQMCTPVKVDACDSICRCNGFTNLSFHWDKTNNIPVKCNETATLICPPMDCAWSFTGELNCKGDCKSNNLDWKLVNQSTLIPVASGTTMTYPNFGIYIPPHIVAIGGNYQLILTGHCDQNICPCVINLILPGCTDPCPCDPQDLINDVNAGIDIITTLPNCTVCFQPKQLQDCDMVNWYLISNPNTPFATSLGNQTICHKFTNGGNHKIKMQVIRKKSGGQICDDFEKLITINVNCFGSPNKKDEISSCNIGTQLRAGILGDDGYSDLWSSISGEPKLINDPGKTNSWYLKLAGNLNRSDAIYTSSPICLESDDVELRLKYRIPFAENLKHGSKIKICLSSDPINKFINKNPFANMNLFNVANFKIPEHIGEWIEYSTSVNLSRWKNELKCLSSEGKQGYVIIYVENEIGNNLRNSLTELEITDICIDQSTIETSTNEDTKYQFTVFPNPTQSEFIFSQSSDQKLRTELFIYNQMGQLVDQFQLTSTQHNLNFGKNYISGFYILKTKMGNKTHYTKLIKQSH</sequence>